<comment type="subcellular location">
    <subcellularLocation>
        <location evidence="1">Cell membrane</location>
        <topology evidence="1">Multi-pass membrane protein</topology>
    </subcellularLocation>
</comment>
<dbReference type="AlphaFoldDB" id="A0A550JGX7"/>
<feature type="transmembrane region" description="Helical" evidence="10">
    <location>
        <begin position="207"/>
        <end position="227"/>
    </location>
</feature>
<feature type="transmembrane region" description="Helical" evidence="10">
    <location>
        <begin position="435"/>
        <end position="454"/>
    </location>
</feature>
<dbReference type="NCBIfam" id="TIGR00797">
    <property type="entry name" value="matE"/>
    <property type="match status" value="1"/>
</dbReference>
<feature type="transmembrane region" description="Helical" evidence="10">
    <location>
        <begin position="66"/>
        <end position="91"/>
    </location>
</feature>
<feature type="transmembrane region" description="Helical" evidence="10">
    <location>
        <begin position="295"/>
        <end position="313"/>
    </location>
</feature>
<feature type="transmembrane region" description="Helical" evidence="10">
    <location>
        <begin position="143"/>
        <end position="161"/>
    </location>
</feature>
<gene>
    <name evidence="11" type="ORF">FL622_07810</name>
</gene>
<feature type="transmembrane region" description="Helical" evidence="10">
    <location>
        <begin position="254"/>
        <end position="275"/>
    </location>
</feature>
<evidence type="ECO:0000256" key="10">
    <source>
        <dbReference type="SAM" id="Phobius"/>
    </source>
</evidence>
<dbReference type="PANTHER" id="PTHR43298:SF2">
    <property type="entry name" value="FMN_FAD EXPORTER YEEO-RELATED"/>
    <property type="match status" value="1"/>
</dbReference>
<feature type="transmembrane region" description="Helical" evidence="10">
    <location>
        <begin position="334"/>
        <end position="355"/>
    </location>
</feature>
<protein>
    <recommendedName>
        <fullName evidence="9">Multidrug-efflux transporter</fullName>
    </recommendedName>
</protein>
<accession>A0A550JGX7</accession>
<dbReference type="InterPro" id="IPR048279">
    <property type="entry name" value="MdtK-like"/>
</dbReference>
<evidence type="ECO:0000256" key="1">
    <source>
        <dbReference type="ARBA" id="ARBA00004651"/>
    </source>
</evidence>
<dbReference type="GO" id="GO:0042910">
    <property type="term" value="F:xenobiotic transmembrane transporter activity"/>
    <property type="evidence" value="ECO:0007669"/>
    <property type="project" value="InterPro"/>
</dbReference>
<comment type="caution">
    <text evidence="11">The sequence shown here is derived from an EMBL/GenBank/DDBJ whole genome shotgun (WGS) entry which is preliminary data.</text>
</comment>
<keyword evidence="7" id="KW-0406">Ion transport</keyword>
<dbReference type="GO" id="GO:0015297">
    <property type="term" value="F:antiporter activity"/>
    <property type="evidence" value="ECO:0007669"/>
    <property type="project" value="UniProtKB-KW"/>
</dbReference>
<proteinExistence type="predicted"/>
<dbReference type="GO" id="GO:0006811">
    <property type="term" value="P:monoatomic ion transport"/>
    <property type="evidence" value="ECO:0007669"/>
    <property type="project" value="UniProtKB-KW"/>
</dbReference>
<dbReference type="PIRSF" id="PIRSF006603">
    <property type="entry name" value="DinF"/>
    <property type="match status" value="1"/>
</dbReference>
<name>A0A550JGX7_9BACT</name>
<reference evidence="11 12" key="1">
    <citation type="submission" date="2019-07" db="EMBL/GenBank/DDBJ databases">
        <title>Insights of Desulfuromonas acetexigens electromicrobiology.</title>
        <authorList>
            <person name="Katuri K."/>
            <person name="Sapireddy V."/>
            <person name="Shaw D.R."/>
            <person name="Saikaly P."/>
        </authorList>
    </citation>
    <scope>NUCLEOTIDE SEQUENCE [LARGE SCALE GENOMIC DNA]</scope>
    <source>
        <strain evidence="11 12">2873</strain>
    </source>
</reference>
<organism evidence="11 12">
    <name type="scientific">Trichloromonas acetexigens</name>
    <dbReference type="NCBI Taxonomy" id="38815"/>
    <lineage>
        <taxon>Bacteria</taxon>
        <taxon>Pseudomonadati</taxon>
        <taxon>Thermodesulfobacteriota</taxon>
        <taxon>Desulfuromonadia</taxon>
        <taxon>Desulfuromonadales</taxon>
        <taxon>Trichloromonadaceae</taxon>
        <taxon>Trichloromonas</taxon>
    </lineage>
</organism>
<evidence type="ECO:0000256" key="3">
    <source>
        <dbReference type="ARBA" id="ARBA00022449"/>
    </source>
</evidence>
<evidence type="ECO:0000256" key="9">
    <source>
        <dbReference type="ARBA" id="ARBA00031636"/>
    </source>
</evidence>
<dbReference type="CDD" id="cd13133">
    <property type="entry name" value="MATE_like_7"/>
    <property type="match status" value="1"/>
</dbReference>
<dbReference type="Pfam" id="PF01554">
    <property type="entry name" value="MatE"/>
    <property type="match status" value="2"/>
</dbReference>
<dbReference type="PANTHER" id="PTHR43298">
    <property type="entry name" value="MULTIDRUG RESISTANCE PROTEIN NORM-RELATED"/>
    <property type="match status" value="1"/>
</dbReference>
<feature type="transmembrane region" description="Helical" evidence="10">
    <location>
        <begin position="375"/>
        <end position="397"/>
    </location>
</feature>
<feature type="transmembrane region" description="Helical" evidence="10">
    <location>
        <begin position="103"/>
        <end position="123"/>
    </location>
</feature>
<keyword evidence="3" id="KW-0050">Antiport</keyword>
<keyword evidence="12" id="KW-1185">Reference proteome</keyword>
<keyword evidence="8 10" id="KW-0472">Membrane</keyword>
<keyword evidence="2" id="KW-0813">Transport</keyword>
<evidence type="ECO:0000256" key="5">
    <source>
        <dbReference type="ARBA" id="ARBA00022692"/>
    </source>
</evidence>
<dbReference type="Proteomes" id="UP000317155">
    <property type="component" value="Unassembled WGS sequence"/>
</dbReference>
<evidence type="ECO:0000256" key="4">
    <source>
        <dbReference type="ARBA" id="ARBA00022475"/>
    </source>
</evidence>
<dbReference type="InterPro" id="IPR050222">
    <property type="entry name" value="MATE_MdtK"/>
</dbReference>
<keyword evidence="5 10" id="KW-0812">Transmembrane</keyword>
<feature type="transmembrane region" description="Helical" evidence="10">
    <location>
        <begin position="404"/>
        <end position="423"/>
    </location>
</feature>
<evidence type="ECO:0000256" key="8">
    <source>
        <dbReference type="ARBA" id="ARBA00023136"/>
    </source>
</evidence>
<keyword evidence="6 10" id="KW-1133">Transmembrane helix</keyword>
<evidence type="ECO:0000313" key="11">
    <source>
        <dbReference type="EMBL" id="TRO82474.1"/>
    </source>
</evidence>
<sequence>MEKQPMTESLTLSSPRSARPGGLREMLAVALPMVASQACETAMMFVDRLFLSRLGTADMSASMAGGLTAFMMMTFFIGLIGYATALVAQYLGAGRKEYCPRVITQALLLALAAYPLILAARPLAHGLFAASGIPPAQLEPQQAYFDILLYGALLTLLRTALAGFFSGIGRTRVIMISTLVAMVVNIAANYVLIFGHLGFPALGIRGAALGTLLAGFCALLVLAGAYWGRSIRREFAVGAALRFDREILGKLLRYGYPAGIELFLNLIAFTLMILLFHGHSPATASAVTIVFNWDMVSFVPLLGIQIGVVSLVGRHLGAGRPDIAQRAARSGLKMALTYSSLILILFVAFPAQLVGFFAPVAADAVYAEAAPLATVMLRLAAFYVLADALMVVFSGVLRGAGDTFWAMCISVAMHWLLLPALYLALKVFHLPPQTAWLALIFLFLSFSAVFYLRYRAGHWKRLRVVGDS</sequence>
<evidence type="ECO:0000313" key="12">
    <source>
        <dbReference type="Proteomes" id="UP000317155"/>
    </source>
</evidence>
<evidence type="ECO:0000256" key="6">
    <source>
        <dbReference type="ARBA" id="ARBA00022989"/>
    </source>
</evidence>
<dbReference type="OrthoDB" id="9805232at2"/>
<dbReference type="InterPro" id="IPR002528">
    <property type="entry name" value="MATE_fam"/>
</dbReference>
<keyword evidence="4" id="KW-1003">Cell membrane</keyword>
<feature type="transmembrane region" description="Helical" evidence="10">
    <location>
        <begin position="173"/>
        <end position="195"/>
    </location>
</feature>
<evidence type="ECO:0000256" key="7">
    <source>
        <dbReference type="ARBA" id="ARBA00023065"/>
    </source>
</evidence>
<evidence type="ECO:0000256" key="2">
    <source>
        <dbReference type="ARBA" id="ARBA00022448"/>
    </source>
</evidence>
<dbReference type="EMBL" id="VJVV01000004">
    <property type="protein sequence ID" value="TRO82474.1"/>
    <property type="molecule type" value="Genomic_DNA"/>
</dbReference>
<dbReference type="GO" id="GO:0005886">
    <property type="term" value="C:plasma membrane"/>
    <property type="evidence" value="ECO:0007669"/>
    <property type="project" value="UniProtKB-SubCell"/>
</dbReference>